<dbReference type="InterPro" id="IPR014729">
    <property type="entry name" value="Rossmann-like_a/b/a_fold"/>
</dbReference>
<gene>
    <name evidence="3" type="ORF">MERR_LOCUS40852</name>
</gene>
<dbReference type="Pfam" id="PF00582">
    <property type="entry name" value="Usp"/>
    <property type="match status" value="1"/>
</dbReference>
<dbReference type="PANTHER" id="PTHR47000:SF1">
    <property type="entry name" value="ADENINE NUCLEOTIDE ALPHA HYDROLASES-LIKE SUPERFAMILY PROTEIN"/>
    <property type="match status" value="1"/>
</dbReference>
<dbReference type="AlphaFoldDB" id="A0A6D2KK76"/>
<name>A0A6D2KK76_9BRAS</name>
<dbReference type="InterPro" id="IPR006016">
    <property type="entry name" value="UspA"/>
</dbReference>
<dbReference type="Gene3D" id="3.40.50.620">
    <property type="entry name" value="HUPs"/>
    <property type="match status" value="1"/>
</dbReference>
<dbReference type="SUPFAM" id="SSF52402">
    <property type="entry name" value="Adenine nucleotide alpha hydrolases-like"/>
    <property type="match status" value="1"/>
</dbReference>
<dbReference type="OrthoDB" id="1667873at2759"/>
<accession>A0A6D2KK76</accession>
<feature type="region of interest" description="Disordered" evidence="1">
    <location>
        <begin position="19"/>
        <end position="39"/>
    </location>
</feature>
<organism evidence="3 4">
    <name type="scientific">Microthlaspi erraticum</name>
    <dbReference type="NCBI Taxonomy" id="1685480"/>
    <lineage>
        <taxon>Eukaryota</taxon>
        <taxon>Viridiplantae</taxon>
        <taxon>Streptophyta</taxon>
        <taxon>Embryophyta</taxon>
        <taxon>Tracheophyta</taxon>
        <taxon>Spermatophyta</taxon>
        <taxon>Magnoliopsida</taxon>
        <taxon>eudicotyledons</taxon>
        <taxon>Gunneridae</taxon>
        <taxon>Pentapetalae</taxon>
        <taxon>rosids</taxon>
        <taxon>malvids</taxon>
        <taxon>Brassicales</taxon>
        <taxon>Brassicaceae</taxon>
        <taxon>Coluteocarpeae</taxon>
        <taxon>Microthlaspi</taxon>
    </lineage>
</organism>
<reference evidence="3" key="1">
    <citation type="submission" date="2020-01" db="EMBL/GenBank/DDBJ databases">
        <authorList>
            <person name="Mishra B."/>
        </authorList>
    </citation>
    <scope>NUCLEOTIDE SEQUENCE [LARGE SCALE GENOMIC DNA]</scope>
</reference>
<dbReference type="EMBL" id="CACVBM020001540">
    <property type="protein sequence ID" value="CAA7053616.1"/>
    <property type="molecule type" value="Genomic_DNA"/>
</dbReference>
<dbReference type="Proteomes" id="UP000467841">
    <property type="component" value="Unassembled WGS sequence"/>
</dbReference>
<sequence>MGKKRDGFFLNRIRAHVRVQPPTSTSHQGCSEEPPSSSTDIKLGRRIMVVVDSCSEAKNALLWTLSHCAQPQDSIVLLHILKAKPISQSGALASKEEEPCDKHKTSKAYIKNSALKTICELKRPELKTEMVVVEGDEKAPTIVKEARERGATLLVLGQKKQHATWRLLMIWTSQARPMNKHNVVEYCINNSPCMAGHCGSQERQENWWIHSHN</sequence>
<protein>
    <recommendedName>
        <fullName evidence="2">UspA domain-containing protein</fullName>
    </recommendedName>
</protein>
<dbReference type="PANTHER" id="PTHR47000">
    <property type="entry name" value="ADENINE NUCLEOTIDE ALPHA HYDROLASES-LIKE SUPERFAMILY PROTEIN"/>
    <property type="match status" value="1"/>
</dbReference>
<proteinExistence type="predicted"/>
<evidence type="ECO:0000313" key="4">
    <source>
        <dbReference type="Proteomes" id="UP000467841"/>
    </source>
</evidence>
<feature type="domain" description="UspA" evidence="2">
    <location>
        <begin position="45"/>
        <end position="193"/>
    </location>
</feature>
<comment type="caution">
    <text evidence="3">The sequence shown here is derived from an EMBL/GenBank/DDBJ whole genome shotgun (WGS) entry which is preliminary data.</text>
</comment>
<keyword evidence="4" id="KW-1185">Reference proteome</keyword>
<dbReference type="CDD" id="cd23659">
    <property type="entry name" value="USP_At3g01520-like"/>
    <property type="match status" value="1"/>
</dbReference>
<evidence type="ECO:0000313" key="3">
    <source>
        <dbReference type="EMBL" id="CAA7053616.1"/>
    </source>
</evidence>
<evidence type="ECO:0000259" key="2">
    <source>
        <dbReference type="Pfam" id="PF00582"/>
    </source>
</evidence>
<evidence type="ECO:0000256" key="1">
    <source>
        <dbReference type="SAM" id="MobiDB-lite"/>
    </source>
</evidence>
<feature type="compositionally biased region" description="Polar residues" evidence="1">
    <location>
        <begin position="21"/>
        <end position="39"/>
    </location>
</feature>